<organism evidence="2 3">
    <name type="scientific">Paracoccus limosus</name>
    <dbReference type="NCBI Taxonomy" id="913252"/>
    <lineage>
        <taxon>Bacteria</taxon>
        <taxon>Pseudomonadati</taxon>
        <taxon>Pseudomonadota</taxon>
        <taxon>Alphaproteobacteria</taxon>
        <taxon>Rhodobacterales</taxon>
        <taxon>Paracoccaceae</taxon>
        <taxon>Paracoccus</taxon>
    </lineage>
</organism>
<evidence type="ECO:0000313" key="3">
    <source>
        <dbReference type="Proteomes" id="UP000442533"/>
    </source>
</evidence>
<keyword evidence="3" id="KW-1185">Reference proteome</keyword>
<evidence type="ECO:0000313" key="2">
    <source>
        <dbReference type="EMBL" id="MTH33027.1"/>
    </source>
</evidence>
<keyword evidence="1" id="KW-0175">Coiled coil</keyword>
<dbReference type="RefSeq" id="WP_155062596.1">
    <property type="nucleotide sequence ID" value="NZ_WMIF01000001.1"/>
</dbReference>
<gene>
    <name evidence="2" type="ORF">GL279_00245</name>
</gene>
<reference evidence="2 3" key="1">
    <citation type="submission" date="2019-11" db="EMBL/GenBank/DDBJ databases">
        <authorList>
            <person name="Dong K."/>
        </authorList>
    </citation>
    <scope>NUCLEOTIDE SEQUENCE [LARGE SCALE GENOMIC DNA]</scope>
    <source>
        <strain evidence="2 3">JCM 17370</strain>
    </source>
</reference>
<dbReference type="Proteomes" id="UP000442533">
    <property type="component" value="Unassembled WGS sequence"/>
</dbReference>
<evidence type="ECO:0000256" key="1">
    <source>
        <dbReference type="SAM" id="Coils"/>
    </source>
</evidence>
<dbReference type="AlphaFoldDB" id="A0A844H3A9"/>
<accession>A0A844H3A9</accession>
<sequence length="82" mass="9286">MKHSETVDLLAIAQAEIARLTQRAEKAEAERDEARSMLSNAERDMRQRAADVCDRNDQVSGWVSRDAILALPLKHADREARK</sequence>
<proteinExistence type="predicted"/>
<dbReference type="EMBL" id="WMIF01000001">
    <property type="protein sequence ID" value="MTH33027.1"/>
    <property type="molecule type" value="Genomic_DNA"/>
</dbReference>
<protein>
    <submittedName>
        <fullName evidence="2">Uncharacterized protein</fullName>
    </submittedName>
</protein>
<comment type="caution">
    <text evidence="2">The sequence shown here is derived from an EMBL/GenBank/DDBJ whole genome shotgun (WGS) entry which is preliminary data.</text>
</comment>
<name>A0A844H3A9_9RHOB</name>
<feature type="coiled-coil region" evidence="1">
    <location>
        <begin position="10"/>
        <end position="44"/>
    </location>
</feature>